<dbReference type="Gramene" id="mRNA:HanXRQr2_Chr12g0560191">
    <property type="protein sequence ID" value="CDS:HanXRQr2_Chr12g0560191.1"/>
    <property type="gene ID" value="HanXRQr2_Chr12g0560191"/>
</dbReference>
<protein>
    <submittedName>
        <fullName evidence="4">Uncharacterized protein</fullName>
    </submittedName>
</protein>
<name>A0A251T4S0_HELAN</name>
<accession>A0A251T4S0</accession>
<evidence type="ECO:0000256" key="2">
    <source>
        <dbReference type="SAM" id="Phobius"/>
    </source>
</evidence>
<feature type="compositionally biased region" description="Basic and acidic residues" evidence="1">
    <location>
        <begin position="1"/>
        <end position="19"/>
    </location>
</feature>
<organism evidence="4 5">
    <name type="scientific">Helianthus annuus</name>
    <name type="common">Common sunflower</name>
    <dbReference type="NCBI Taxonomy" id="4232"/>
    <lineage>
        <taxon>Eukaryota</taxon>
        <taxon>Viridiplantae</taxon>
        <taxon>Streptophyta</taxon>
        <taxon>Embryophyta</taxon>
        <taxon>Tracheophyta</taxon>
        <taxon>Spermatophyta</taxon>
        <taxon>Magnoliopsida</taxon>
        <taxon>eudicotyledons</taxon>
        <taxon>Gunneridae</taxon>
        <taxon>Pentapetalae</taxon>
        <taxon>asterids</taxon>
        <taxon>campanulids</taxon>
        <taxon>Asterales</taxon>
        <taxon>Asteraceae</taxon>
        <taxon>Asteroideae</taxon>
        <taxon>Heliantheae alliance</taxon>
        <taxon>Heliantheae</taxon>
        <taxon>Helianthus</taxon>
    </lineage>
</organism>
<reference evidence="3" key="3">
    <citation type="submission" date="2020-06" db="EMBL/GenBank/DDBJ databases">
        <title>Helianthus annuus Genome sequencing and assembly Release 2.</title>
        <authorList>
            <person name="Gouzy J."/>
            <person name="Langlade N."/>
            <person name="Munos S."/>
        </authorList>
    </citation>
    <scope>NUCLEOTIDE SEQUENCE</scope>
    <source>
        <tissue evidence="3">Leaves</tissue>
    </source>
</reference>
<dbReference type="EMBL" id="MNCJ02000327">
    <property type="protein sequence ID" value="KAF5779500.1"/>
    <property type="molecule type" value="Genomic_DNA"/>
</dbReference>
<evidence type="ECO:0000313" key="5">
    <source>
        <dbReference type="Proteomes" id="UP000215914"/>
    </source>
</evidence>
<dbReference type="AlphaFoldDB" id="A0A251T4S0"/>
<feature type="region of interest" description="Disordered" evidence="1">
    <location>
        <begin position="1"/>
        <end position="33"/>
    </location>
</feature>
<reference evidence="3 5" key="1">
    <citation type="journal article" date="2017" name="Nature">
        <title>The sunflower genome provides insights into oil metabolism, flowering and Asterid evolution.</title>
        <authorList>
            <person name="Badouin H."/>
            <person name="Gouzy J."/>
            <person name="Grassa C.J."/>
            <person name="Murat F."/>
            <person name="Staton S.E."/>
            <person name="Cottret L."/>
            <person name="Lelandais-Briere C."/>
            <person name="Owens G.L."/>
            <person name="Carrere S."/>
            <person name="Mayjonade B."/>
            <person name="Legrand L."/>
            <person name="Gill N."/>
            <person name="Kane N.C."/>
            <person name="Bowers J.E."/>
            <person name="Hubner S."/>
            <person name="Bellec A."/>
            <person name="Berard A."/>
            <person name="Berges H."/>
            <person name="Blanchet N."/>
            <person name="Boniface M.C."/>
            <person name="Brunel D."/>
            <person name="Catrice O."/>
            <person name="Chaidir N."/>
            <person name="Claudel C."/>
            <person name="Donnadieu C."/>
            <person name="Faraut T."/>
            <person name="Fievet G."/>
            <person name="Helmstetter N."/>
            <person name="King M."/>
            <person name="Knapp S.J."/>
            <person name="Lai Z."/>
            <person name="Le Paslier M.C."/>
            <person name="Lippi Y."/>
            <person name="Lorenzon L."/>
            <person name="Mandel J.R."/>
            <person name="Marage G."/>
            <person name="Marchand G."/>
            <person name="Marquand E."/>
            <person name="Bret-Mestries E."/>
            <person name="Morien E."/>
            <person name="Nambeesan S."/>
            <person name="Nguyen T."/>
            <person name="Pegot-Espagnet P."/>
            <person name="Pouilly N."/>
            <person name="Raftis F."/>
            <person name="Sallet E."/>
            <person name="Schiex T."/>
            <person name="Thomas J."/>
            <person name="Vandecasteele C."/>
            <person name="Vares D."/>
            <person name="Vear F."/>
            <person name="Vautrin S."/>
            <person name="Crespi M."/>
            <person name="Mangin B."/>
            <person name="Burke J.M."/>
            <person name="Salse J."/>
            <person name="Munos S."/>
            <person name="Vincourt P."/>
            <person name="Rieseberg L.H."/>
            <person name="Langlade N.B."/>
        </authorList>
    </citation>
    <scope>NUCLEOTIDE SEQUENCE [LARGE SCALE GENOMIC DNA]</scope>
    <source>
        <strain evidence="5">cv. SF193</strain>
        <tissue evidence="3">Leaves</tissue>
    </source>
</reference>
<evidence type="ECO:0000313" key="3">
    <source>
        <dbReference type="EMBL" id="KAF5779500.1"/>
    </source>
</evidence>
<keyword evidence="2" id="KW-0472">Membrane</keyword>
<evidence type="ECO:0000313" key="4">
    <source>
        <dbReference type="EMBL" id="OTG05809.1"/>
    </source>
</evidence>
<dbReference type="EMBL" id="CM007901">
    <property type="protein sequence ID" value="OTG05809.1"/>
    <property type="molecule type" value="Genomic_DNA"/>
</dbReference>
<keyword evidence="2" id="KW-0812">Transmembrane</keyword>
<sequence>MKVSLERQRGEEMGDRETSGFHTVAASHMPPRRRHDRRVRRTWWWGYVGSPAVARLSVAVSVHISRSRW</sequence>
<gene>
    <name evidence="4" type="ORF">HannXRQ_Chr12g0377761</name>
    <name evidence="3" type="ORF">HanXRQr2_Chr12g0560191</name>
</gene>
<reference evidence="4" key="2">
    <citation type="submission" date="2017-02" db="EMBL/GenBank/DDBJ databases">
        <title>Sunflower complete genome.</title>
        <authorList>
            <person name="Langlade N."/>
            <person name="Munos S."/>
        </authorList>
    </citation>
    <scope>NUCLEOTIDE SEQUENCE [LARGE SCALE GENOMIC DNA]</scope>
    <source>
        <tissue evidence="4">Leaves</tissue>
    </source>
</reference>
<feature type="transmembrane region" description="Helical" evidence="2">
    <location>
        <begin position="42"/>
        <end position="64"/>
    </location>
</feature>
<keyword evidence="5" id="KW-1185">Reference proteome</keyword>
<proteinExistence type="predicted"/>
<dbReference type="Proteomes" id="UP000215914">
    <property type="component" value="Chromosome 12"/>
</dbReference>
<evidence type="ECO:0000256" key="1">
    <source>
        <dbReference type="SAM" id="MobiDB-lite"/>
    </source>
</evidence>
<dbReference type="InParanoid" id="A0A251T4S0"/>
<keyword evidence="2" id="KW-1133">Transmembrane helix</keyword>